<gene>
    <name evidence="3" type="ORF">GCM10008066_29900</name>
</gene>
<dbReference type="EMBL" id="BMDI01000004">
    <property type="protein sequence ID" value="GGI21608.1"/>
    <property type="molecule type" value="Genomic_DNA"/>
</dbReference>
<dbReference type="Proteomes" id="UP000642180">
    <property type="component" value="Unassembled WGS sequence"/>
</dbReference>
<keyword evidence="2" id="KW-0472">Membrane</keyword>
<name>A0A8J3F2M0_9BURK</name>
<keyword evidence="2" id="KW-1133">Transmembrane helix</keyword>
<feature type="transmembrane region" description="Helical" evidence="2">
    <location>
        <begin position="12"/>
        <end position="33"/>
    </location>
</feature>
<accession>A0A8J3F2M0</accession>
<sequence>MKLRFDLHSANARFYMGLALSLLLHGLILLFYLDRPPLPLTERGDEGVAPIEVRFLAPAPASQPAQRVVIAPPAPKPDKPVREKTTPPTARKSPRPAQKPSEPKTATTPPPAPVAERKFDPNMDMADMLQAARDRRKAAGIPEPESSQQAPQDDSAIARANVQELMDRQARGRTESGGVFQITHKGVRNAEFIFRGWSTQRNRNMRQLIQVDAGLGGDVDVAIARRMIEIIRQFERGDFTWESRRLGRVVTLSARLKDSADLEAFLIKEFM</sequence>
<comment type="caution">
    <text evidence="3">The sequence shown here is derived from an EMBL/GenBank/DDBJ whole genome shotgun (WGS) entry which is preliminary data.</text>
</comment>
<organism evidence="3 4">
    <name type="scientific">Oxalicibacterium faecigallinarum</name>
    <dbReference type="NCBI Taxonomy" id="573741"/>
    <lineage>
        <taxon>Bacteria</taxon>
        <taxon>Pseudomonadati</taxon>
        <taxon>Pseudomonadota</taxon>
        <taxon>Betaproteobacteria</taxon>
        <taxon>Burkholderiales</taxon>
        <taxon>Oxalobacteraceae</taxon>
        <taxon>Oxalicibacterium</taxon>
    </lineage>
</organism>
<evidence type="ECO:0000313" key="4">
    <source>
        <dbReference type="Proteomes" id="UP000642180"/>
    </source>
</evidence>
<keyword evidence="2" id="KW-0812">Transmembrane</keyword>
<protein>
    <submittedName>
        <fullName evidence="3">Uncharacterized protein</fullName>
    </submittedName>
</protein>
<evidence type="ECO:0000256" key="2">
    <source>
        <dbReference type="SAM" id="Phobius"/>
    </source>
</evidence>
<dbReference type="RefSeq" id="WP_188382206.1">
    <property type="nucleotide sequence ID" value="NZ_BMDI01000004.1"/>
</dbReference>
<feature type="compositionally biased region" description="Basic and acidic residues" evidence="1">
    <location>
        <begin position="76"/>
        <end position="85"/>
    </location>
</feature>
<keyword evidence="4" id="KW-1185">Reference proteome</keyword>
<evidence type="ECO:0000313" key="3">
    <source>
        <dbReference type="EMBL" id="GGI21608.1"/>
    </source>
</evidence>
<reference evidence="4" key="1">
    <citation type="journal article" date="2019" name="Int. J. Syst. Evol. Microbiol.">
        <title>The Global Catalogue of Microorganisms (GCM) 10K type strain sequencing project: providing services to taxonomists for standard genome sequencing and annotation.</title>
        <authorList>
            <consortium name="The Broad Institute Genomics Platform"/>
            <consortium name="The Broad Institute Genome Sequencing Center for Infectious Disease"/>
            <person name="Wu L."/>
            <person name="Ma J."/>
        </authorList>
    </citation>
    <scope>NUCLEOTIDE SEQUENCE [LARGE SCALE GENOMIC DNA]</scope>
    <source>
        <strain evidence="4">CCM 2767</strain>
    </source>
</reference>
<proteinExistence type="predicted"/>
<evidence type="ECO:0000256" key="1">
    <source>
        <dbReference type="SAM" id="MobiDB-lite"/>
    </source>
</evidence>
<feature type="region of interest" description="Disordered" evidence="1">
    <location>
        <begin position="62"/>
        <end position="155"/>
    </location>
</feature>
<dbReference type="AlphaFoldDB" id="A0A8J3F2M0"/>